<dbReference type="EMBL" id="KV178306">
    <property type="protein sequence ID" value="KZT75905.1"/>
    <property type="molecule type" value="Genomic_DNA"/>
</dbReference>
<keyword evidence="1" id="KW-0489">Methyltransferase</keyword>
<reference evidence="1 2" key="1">
    <citation type="journal article" date="2015" name="Proc. Natl. Acad. Sci. U.S.A.">
        <title>The resurrection genome of Boea hygrometrica: A blueprint for survival of dehydration.</title>
        <authorList>
            <person name="Xiao L."/>
            <person name="Yang G."/>
            <person name="Zhang L."/>
            <person name="Yang X."/>
            <person name="Zhao S."/>
            <person name="Ji Z."/>
            <person name="Zhou Q."/>
            <person name="Hu M."/>
            <person name="Wang Y."/>
            <person name="Chen M."/>
            <person name="Xu Y."/>
            <person name="Jin H."/>
            <person name="Xiao X."/>
            <person name="Hu G."/>
            <person name="Bao F."/>
            <person name="Hu Y."/>
            <person name="Wan P."/>
            <person name="Li L."/>
            <person name="Deng X."/>
            <person name="Kuang T."/>
            <person name="Xiang C."/>
            <person name="Zhu J.K."/>
            <person name="Oliver M.J."/>
            <person name="He Y."/>
        </authorList>
    </citation>
    <scope>NUCLEOTIDE SEQUENCE [LARGE SCALE GENOMIC DNA]</scope>
    <source>
        <strain evidence="2">cv. XS01</strain>
    </source>
</reference>
<sequence>MKEQYPPTLKLSQLILPATQTDLAQISLYATTVIATNSNDVAEKYCRNWTRHPLLTAEQLNNICSQRNNRSLTQLKLTKLTTEPSSLIQNAVVPTNPTTM</sequence>
<dbReference type="Proteomes" id="UP000250235">
    <property type="component" value="Unassembled WGS sequence"/>
</dbReference>
<keyword evidence="1" id="KW-0808">Transferase</keyword>
<dbReference type="GO" id="GO:0032259">
    <property type="term" value="P:methylation"/>
    <property type="evidence" value="ECO:0007669"/>
    <property type="project" value="UniProtKB-KW"/>
</dbReference>
<name>A0A2Z6ZRZ9_9LAMI</name>
<accession>A0A2Z6ZRZ9</accession>
<organism evidence="1 2">
    <name type="scientific">Dorcoceras hygrometricum</name>
    <dbReference type="NCBI Taxonomy" id="472368"/>
    <lineage>
        <taxon>Eukaryota</taxon>
        <taxon>Viridiplantae</taxon>
        <taxon>Streptophyta</taxon>
        <taxon>Embryophyta</taxon>
        <taxon>Tracheophyta</taxon>
        <taxon>Spermatophyta</taxon>
        <taxon>Magnoliopsida</taxon>
        <taxon>eudicotyledons</taxon>
        <taxon>Gunneridae</taxon>
        <taxon>Pentapetalae</taxon>
        <taxon>asterids</taxon>
        <taxon>lamiids</taxon>
        <taxon>Lamiales</taxon>
        <taxon>Gesneriaceae</taxon>
        <taxon>Didymocarpoideae</taxon>
        <taxon>Trichosporeae</taxon>
        <taxon>Loxocarpinae</taxon>
        <taxon>Dorcoceras</taxon>
    </lineage>
</organism>
<evidence type="ECO:0000313" key="1">
    <source>
        <dbReference type="EMBL" id="KZT75905.1"/>
    </source>
</evidence>
<evidence type="ECO:0000313" key="2">
    <source>
        <dbReference type="Proteomes" id="UP000250235"/>
    </source>
</evidence>
<keyword evidence="2" id="KW-1185">Reference proteome</keyword>
<dbReference type="AlphaFoldDB" id="A0A2Z6ZRZ9"/>
<dbReference type="GO" id="GO:0008168">
    <property type="term" value="F:methyltransferase activity"/>
    <property type="evidence" value="ECO:0007669"/>
    <property type="project" value="UniProtKB-KW"/>
</dbReference>
<gene>
    <name evidence="1" type="ORF">F511_47071</name>
</gene>
<protein>
    <submittedName>
        <fullName evidence="1">Histone-lysine N-methyltransferase SUVR5</fullName>
    </submittedName>
</protein>
<proteinExistence type="predicted"/>